<name>A0A5S6QSX5_TRIMR</name>
<reference evidence="2" key="1">
    <citation type="submission" date="2019-12" db="UniProtKB">
        <authorList>
            <consortium name="WormBaseParasite"/>
        </authorList>
    </citation>
    <scope>IDENTIFICATION</scope>
</reference>
<organism evidence="1 2">
    <name type="scientific">Trichuris muris</name>
    <name type="common">Mouse whipworm</name>
    <dbReference type="NCBI Taxonomy" id="70415"/>
    <lineage>
        <taxon>Eukaryota</taxon>
        <taxon>Metazoa</taxon>
        <taxon>Ecdysozoa</taxon>
        <taxon>Nematoda</taxon>
        <taxon>Enoplea</taxon>
        <taxon>Dorylaimia</taxon>
        <taxon>Trichinellida</taxon>
        <taxon>Trichuridae</taxon>
        <taxon>Trichuris</taxon>
    </lineage>
</organism>
<proteinExistence type="predicted"/>
<dbReference type="Proteomes" id="UP000046395">
    <property type="component" value="Unassembled WGS sequence"/>
</dbReference>
<evidence type="ECO:0000313" key="2">
    <source>
        <dbReference type="WBParaSite" id="TMUE_2000010471.1"/>
    </source>
</evidence>
<keyword evidence="1" id="KW-1185">Reference proteome</keyword>
<accession>A0A5S6QSX5</accession>
<dbReference type="WBParaSite" id="TMUE_2000010471.1">
    <property type="protein sequence ID" value="TMUE_2000010471.1"/>
    <property type="gene ID" value="WBGene00289199"/>
</dbReference>
<protein>
    <submittedName>
        <fullName evidence="2">Uncharacterized protein</fullName>
    </submittedName>
</protein>
<evidence type="ECO:0000313" key="1">
    <source>
        <dbReference type="Proteomes" id="UP000046395"/>
    </source>
</evidence>
<dbReference type="AlphaFoldDB" id="A0A5S6QSX5"/>
<sequence>MVGEVPSKAYPVMAFAVGMCGTAMVAEKTMTVAKPARLATGAVLTIQYTSGDASLRSRGRWRKIIHVVLDKRWNRQSPLRVARSKDRCRCPLKRRCYGGDSDAEGAHPSAMGAEWSVQLAAVPRMRLAKSGHRSRVASFFVFNFRTAGQGTLAPKTPSRLGTSIQSYNLHAWQKKGCAVGRLNRLVRLHGKRRAQKGTGRTGRARAEWSNFFLHLHM</sequence>